<dbReference type="Gene3D" id="4.10.365.10">
    <property type="entry name" value="p27"/>
    <property type="match status" value="1"/>
</dbReference>
<dbReference type="EMBL" id="JAAGAX010000016">
    <property type="protein sequence ID" value="KAF2288873.1"/>
    <property type="molecule type" value="Genomic_DNA"/>
</dbReference>
<keyword evidence="3" id="KW-0649">Protein kinase inhibitor</keyword>
<evidence type="ECO:0000256" key="3">
    <source>
        <dbReference type="ARBA" id="ARBA00023013"/>
    </source>
</evidence>
<proteinExistence type="inferred from homology"/>
<feature type="compositionally biased region" description="Polar residues" evidence="5">
    <location>
        <begin position="124"/>
        <end position="142"/>
    </location>
</feature>
<evidence type="ECO:0000313" key="8">
    <source>
        <dbReference type="Proteomes" id="UP000467840"/>
    </source>
</evidence>
<dbReference type="GO" id="GO:0004861">
    <property type="term" value="F:cyclin-dependent protein serine/threonine kinase inhibitor activity"/>
    <property type="evidence" value="ECO:0007669"/>
    <property type="project" value="UniProtKB-UniRule"/>
</dbReference>
<evidence type="ECO:0000256" key="4">
    <source>
        <dbReference type="ARBA" id="ARBA00023306"/>
    </source>
</evidence>
<keyword evidence="4" id="KW-0131">Cell cycle</keyword>
<feature type="compositionally biased region" description="Basic and acidic residues" evidence="5">
    <location>
        <begin position="20"/>
        <end position="31"/>
    </location>
</feature>
<dbReference type="GO" id="GO:0051726">
    <property type="term" value="P:regulation of cell cycle"/>
    <property type="evidence" value="ECO:0007669"/>
    <property type="project" value="InterPro"/>
</dbReference>
<dbReference type="PANTHER" id="PTHR46776">
    <property type="entry name" value="CYCLIN-DEPENDENT KINASE INHIBITOR 4-RELATED"/>
    <property type="match status" value="1"/>
</dbReference>
<feature type="region of interest" description="Disordered" evidence="5">
    <location>
        <begin position="120"/>
        <end position="142"/>
    </location>
</feature>
<evidence type="ECO:0000256" key="2">
    <source>
        <dbReference type="ARBA" id="ARBA00010274"/>
    </source>
</evidence>
<dbReference type="Pfam" id="PF02234">
    <property type="entry name" value="CDI"/>
    <property type="match status" value="1"/>
</dbReference>
<feature type="region of interest" description="Disordered" evidence="5">
    <location>
        <begin position="1"/>
        <end position="52"/>
    </location>
</feature>
<dbReference type="GO" id="GO:0005654">
    <property type="term" value="C:nucleoplasm"/>
    <property type="evidence" value="ECO:0007669"/>
    <property type="project" value="UniProtKB-SubCell"/>
</dbReference>
<comment type="caution">
    <text evidence="7">The sequence shown here is derived from an EMBL/GenBank/DDBJ whole genome shotgun (WGS) entry which is preliminary data.</text>
</comment>
<dbReference type="InterPro" id="IPR044898">
    <property type="entry name" value="CDI_dom_sf"/>
</dbReference>
<evidence type="ECO:0000256" key="1">
    <source>
        <dbReference type="ARBA" id="ARBA00004642"/>
    </source>
</evidence>
<accession>A0A6A6KLH8</accession>
<dbReference type="InterPro" id="IPR044275">
    <property type="entry name" value="KRP"/>
</dbReference>
<evidence type="ECO:0000313" key="7">
    <source>
        <dbReference type="EMBL" id="KAF2288873.1"/>
    </source>
</evidence>
<dbReference type="Proteomes" id="UP000467840">
    <property type="component" value="Chromosome 8"/>
</dbReference>
<reference evidence="7 8" key="1">
    <citation type="journal article" date="2020" name="Mol. Plant">
        <title>The Chromosome-Based Rubber Tree Genome Provides New Insights into Spurge Genome Evolution and Rubber Biosynthesis.</title>
        <authorList>
            <person name="Liu J."/>
            <person name="Shi C."/>
            <person name="Shi C.C."/>
            <person name="Li W."/>
            <person name="Zhang Q.J."/>
            <person name="Zhang Y."/>
            <person name="Li K."/>
            <person name="Lu H.F."/>
            <person name="Shi C."/>
            <person name="Zhu S.T."/>
            <person name="Xiao Z.Y."/>
            <person name="Nan H."/>
            <person name="Yue Y."/>
            <person name="Zhu X.G."/>
            <person name="Wu Y."/>
            <person name="Hong X.N."/>
            <person name="Fan G.Y."/>
            <person name="Tong Y."/>
            <person name="Zhang D."/>
            <person name="Mao C.L."/>
            <person name="Liu Y.L."/>
            <person name="Hao S.J."/>
            <person name="Liu W.Q."/>
            <person name="Lv M.Q."/>
            <person name="Zhang H.B."/>
            <person name="Liu Y."/>
            <person name="Hu-Tang G.R."/>
            <person name="Wang J.P."/>
            <person name="Wang J.H."/>
            <person name="Sun Y.H."/>
            <person name="Ni S.B."/>
            <person name="Chen W.B."/>
            <person name="Zhang X.C."/>
            <person name="Jiao Y.N."/>
            <person name="Eichler E.E."/>
            <person name="Li G.H."/>
            <person name="Liu X."/>
            <person name="Gao L.Z."/>
        </authorList>
    </citation>
    <scope>NUCLEOTIDE SEQUENCE [LARGE SCALE GENOMIC DNA]</scope>
    <source>
        <strain evidence="8">cv. GT1</strain>
        <tissue evidence="7">Leaf</tissue>
    </source>
</reference>
<evidence type="ECO:0000256" key="5">
    <source>
        <dbReference type="SAM" id="MobiDB-lite"/>
    </source>
</evidence>
<sequence>MAGSRVQVGSTDSGANGSGQKREVNRENKEEEIQEEPSEDDHNNNNDNDINESKDLGIEASFGENVLDIEACLVINFAHSFNLVDISRILANACVLYHVCLLGGRSTRESTPCSLIRDPETIITPGSTTRPASSTETSRRIQNSVHRHIPTAHEMDEFFAGAEEEQQRQFIEKYNFDPVKDKPLPGRYEWEKLDPRRH</sequence>
<feature type="compositionally biased region" description="Polar residues" evidence="5">
    <location>
        <begin position="7"/>
        <end position="19"/>
    </location>
</feature>
<dbReference type="InterPro" id="IPR003175">
    <property type="entry name" value="CDI_dom"/>
</dbReference>
<comment type="subcellular location">
    <subcellularLocation>
        <location evidence="1">Nucleus</location>
        <location evidence="1">Nucleoplasm</location>
    </subcellularLocation>
</comment>
<comment type="similarity">
    <text evidence="2">Belongs to the CDI family. ICK/KRP subfamily.</text>
</comment>
<protein>
    <recommendedName>
        <fullName evidence="6">Cyclin-dependent kinase inhibitor domain-containing protein</fullName>
    </recommendedName>
</protein>
<dbReference type="AlphaFoldDB" id="A0A6A6KLH8"/>
<name>A0A6A6KLH8_HEVBR</name>
<keyword evidence="8" id="KW-1185">Reference proteome</keyword>
<evidence type="ECO:0000259" key="6">
    <source>
        <dbReference type="Pfam" id="PF02234"/>
    </source>
</evidence>
<feature type="domain" description="Cyclin-dependent kinase inhibitor" evidence="6">
    <location>
        <begin position="147"/>
        <end position="193"/>
    </location>
</feature>
<organism evidence="7 8">
    <name type="scientific">Hevea brasiliensis</name>
    <name type="common">Para rubber tree</name>
    <name type="synonym">Siphonia brasiliensis</name>
    <dbReference type="NCBI Taxonomy" id="3981"/>
    <lineage>
        <taxon>Eukaryota</taxon>
        <taxon>Viridiplantae</taxon>
        <taxon>Streptophyta</taxon>
        <taxon>Embryophyta</taxon>
        <taxon>Tracheophyta</taxon>
        <taxon>Spermatophyta</taxon>
        <taxon>Magnoliopsida</taxon>
        <taxon>eudicotyledons</taxon>
        <taxon>Gunneridae</taxon>
        <taxon>Pentapetalae</taxon>
        <taxon>rosids</taxon>
        <taxon>fabids</taxon>
        <taxon>Malpighiales</taxon>
        <taxon>Euphorbiaceae</taxon>
        <taxon>Crotonoideae</taxon>
        <taxon>Micrandreae</taxon>
        <taxon>Hevea</taxon>
    </lineage>
</organism>
<feature type="region of interest" description="Disordered" evidence="5">
    <location>
        <begin position="174"/>
        <end position="198"/>
    </location>
</feature>
<gene>
    <name evidence="7" type="ORF">GH714_022513</name>
</gene>